<evidence type="ECO:0000313" key="3">
    <source>
        <dbReference type="EMBL" id="VVB16029.1"/>
    </source>
</evidence>
<organism evidence="3 4">
    <name type="scientific">Arabis nemorensis</name>
    <dbReference type="NCBI Taxonomy" id="586526"/>
    <lineage>
        <taxon>Eukaryota</taxon>
        <taxon>Viridiplantae</taxon>
        <taxon>Streptophyta</taxon>
        <taxon>Embryophyta</taxon>
        <taxon>Tracheophyta</taxon>
        <taxon>Spermatophyta</taxon>
        <taxon>Magnoliopsida</taxon>
        <taxon>eudicotyledons</taxon>
        <taxon>Gunneridae</taxon>
        <taxon>Pentapetalae</taxon>
        <taxon>rosids</taxon>
        <taxon>malvids</taxon>
        <taxon>Brassicales</taxon>
        <taxon>Brassicaceae</taxon>
        <taxon>Arabideae</taxon>
        <taxon>Arabis</taxon>
    </lineage>
</organism>
<feature type="compositionally biased region" description="Basic residues" evidence="1">
    <location>
        <begin position="134"/>
        <end position="144"/>
    </location>
</feature>
<evidence type="ECO:0000256" key="2">
    <source>
        <dbReference type="SAM" id="SignalP"/>
    </source>
</evidence>
<reference evidence="3" key="1">
    <citation type="submission" date="2019-07" db="EMBL/GenBank/DDBJ databases">
        <authorList>
            <person name="Dittberner H."/>
        </authorList>
    </citation>
    <scope>NUCLEOTIDE SEQUENCE [LARGE SCALE GENOMIC DNA]</scope>
</reference>
<evidence type="ECO:0000313" key="4">
    <source>
        <dbReference type="Proteomes" id="UP000489600"/>
    </source>
</evidence>
<proteinExistence type="predicted"/>
<feature type="signal peptide" evidence="2">
    <location>
        <begin position="1"/>
        <end position="22"/>
    </location>
</feature>
<evidence type="ECO:0000256" key="1">
    <source>
        <dbReference type="SAM" id="MobiDB-lite"/>
    </source>
</evidence>
<name>A0A565CQV4_9BRAS</name>
<feature type="chain" id="PRO_5021764324" evidence="2">
    <location>
        <begin position="23"/>
        <end position="261"/>
    </location>
</feature>
<dbReference type="OrthoDB" id="30417at2759"/>
<gene>
    <name evidence="3" type="ORF">ANE_LOCUS26473</name>
</gene>
<keyword evidence="2" id="KW-0732">Signal</keyword>
<dbReference type="Proteomes" id="UP000489600">
    <property type="component" value="Unassembled WGS sequence"/>
</dbReference>
<dbReference type="EMBL" id="CABITT030000008">
    <property type="protein sequence ID" value="VVB16029.1"/>
    <property type="molecule type" value="Genomic_DNA"/>
</dbReference>
<feature type="compositionally biased region" description="Acidic residues" evidence="1">
    <location>
        <begin position="185"/>
        <end position="202"/>
    </location>
</feature>
<feature type="region of interest" description="Disordered" evidence="1">
    <location>
        <begin position="175"/>
        <end position="244"/>
    </location>
</feature>
<feature type="compositionally biased region" description="Basic residues" evidence="1">
    <location>
        <begin position="214"/>
        <end position="228"/>
    </location>
</feature>
<comment type="caution">
    <text evidence="3">The sequence shown here is derived from an EMBL/GenBank/DDBJ whole genome shotgun (WGS) entry which is preliminary data.</text>
</comment>
<feature type="region of interest" description="Disordered" evidence="1">
    <location>
        <begin position="104"/>
        <end position="151"/>
    </location>
</feature>
<dbReference type="AlphaFoldDB" id="A0A565CQV4"/>
<accession>A0A565CQV4</accession>
<protein>
    <submittedName>
        <fullName evidence="3">Uncharacterized protein</fullName>
    </submittedName>
</protein>
<sequence length="261" mass="27972">MLIGLSLVVSLLSSWLDELVDSLEVFVCRQFPMEIGHCGVSAIGGGYPAISLYCALEELVNPISFDFTFTSIPFPPLLSYNAISYLRLVQSLAKRSSGIANASFTDDEDTTQIPGSLPATRGRRGSSTGNTSRGRAKAPTRGRGRGKDEASHSRLVFASLKGNFLSSRFNSLGPASASFKSASTIEEDDVDSPSSDEAEPEDVNSSPENENTKGKGRKRQATTRRGRGSRGSGASKRDRKTKALPHLIGCYSVAKTITRTT</sequence>
<keyword evidence="4" id="KW-1185">Reference proteome</keyword>